<name>A0A9D1LCZ1_9FIRM</name>
<comment type="similarity">
    <text evidence="1">Belongs to the UPF0047 family.</text>
</comment>
<evidence type="ECO:0000256" key="1">
    <source>
        <dbReference type="ARBA" id="ARBA00005534"/>
    </source>
</evidence>
<evidence type="ECO:0000313" key="2">
    <source>
        <dbReference type="EMBL" id="HIU34182.1"/>
    </source>
</evidence>
<dbReference type="InterPro" id="IPR001602">
    <property type="entry name" value="UPF0047_YjbQ-like"/>
</dbReference>
<dbReference type="Gene3D" id="2.60.120.460">
    <property type="entry name" value="YjbQ-like"/>
    <property type="match status" value="1"/>
</dbReference>
<dbReference type="Proteomes" id="UP000824072">
    <property type="component" value="Unassembled WGS sequence"/>
</dbReference>
<dbReference type="NCBIfam" id="TIGR00149">
    <property type="entry name" value="TIGR00149_YjbQ"/>
    <property type="match status" value="1"/>
</dbReference>
<protein>
    <submittedName>
        <fullName evidence="2">YjbQ family protein</fullName>
    </submittedName>
</protein>
<accession>A0A9D1LCZ1</accession>
<dbReference type="InterPro" id="IPR035917">
    <property type="entry name" value="YjbQ-like_sf"/>
</dbReference>
<reference evidence="2" key="1">
    <citation type="submission" date="2020-10" db="EMBL/GenBank/DDBJ databases">
        <authorList>
            <person name="Gilroy R."/>
        </authorList>
    </citation>
    <scope>NUCLEOTIDE SEQUENCE</scope>
    <source>
        <strain evidence="2">ChiHcec3-11533</strain>
    </source>
</reference>
<gene>
    <name evidence="2" type="ORF">IAB02_06425</name>
</gene>
<dbReference type="PANTHER" id="PTHR30615">
    <property type="entry name" value="UNCHARACTERIZED PROTEIN YJBQ-RELATED"/>
    <property type="match status" value="1"/>
</dbReference>
<sequence>MVKLSEFVVNTMAYNDYINITRKVKEIVENSGVRNGVAFVITAHTTTGITVNEALECLQSDMKDMMWELIPEYKKYSHARMLHSYGQTAGNPTGHLRAMLTNNHAVFPVKDGKLYCGKAQEIFLAEYDGPQNRRIFVQIIGE</sequence>
<dbReference type="AlphaFoldDB" id="A0A9D1LCZ1"/>
<comment type="caution">
    <text evidence="2">The sequence shown here is derived from an EMBL/GenBank/DDBJ whole genome shotgun (WGS) entry which is preliminary data.</text>
</comment>
<proteinExistence type="inferred from homology"/>
<organism evidence="2 3">
    <name type="scientific">Candidatus Pullichristensenella excrementigallinarum</name>
    <dbReference type="NCBI Taxonomy" id="2840907"/>
    <lineage>
        <taxon>Bacteria</taxon>
        <taxon>Bacillati</taxon>
        <taxon>Bacillota</taxon>
        <taxon>Clostridia</taxon>
        <taxon>Candidatus Pullichristensenella</taxon>
    </lineage>
</organism>
<dbReference type="PANTHER" id="PTHR30615:SF8">
    <property type="entry name" value="UPF0047 PROTEIN C4A8.02C"/>
    <property type="match status" value="1"/>
</dbReference>
<reference evidence="2" key="2">
    <citation type="journal article" date="2021" name="PeerJ">
        <title>Extensive microbial diversity within the chicken gut microbiome revealed by metagenomics and culture.</title>
        <authorList>
            <person name="Gilroy R."/>
            <person name="Ravi A."/>
            <person name="Getino M."/>
            <person name="Pursley I."/>
            <person name="Horton D.L."/>
            <person name="Alikhan N.F."/>
            <person name="Baker D."/>
            <person name="Gharbi K."/>
            <person name="Hall N."/>
            <person name="Watson M."/>
            <person name="Adriaenssens E.M."/>
            <person name="Foster-Nyarko E."/>
            <person name="Jarju S."/>
            <person name="Secka A."/>
            <person name="Antonio M."/>
            <person name="Oren A."/>
            <person name="Chaudhuri R.R."/>
            <person name="La Ragione R."/>
            <person name="Hildebrand F."/>
            <person name="Pallen M.J."/>
        </authorList>
    </citation>
    <scope>NUCLEOTIDE SEQUENCE</scope>
    <source>
        <strain evidence="2">ChiHcec3-11533</strain>
    </source>
</reference>
<evidence type="ECO:0000313" key="3">
    <source>
        <dbReference type="Proteomes" id="UP000824072"/>
    </source>
</evidence>
<dbReference type="PIRSF" id="PIRSF004681">
    <property type="entry name" value="UCP004681"/>
    <property type="match status" value="1"/>
</dbReference>
<dbReference type="EMBL" id="DVMU01000143">
    <property type="protein sequence ID" value="HIU34182.1"/>
    <property type="molecule type" value="Genomic_DNA"/>
</dbReference>
<dbReference type="Pfam" id="PF01894">
    <property type="entry name" value="YjbQ"/>
    <property type="match status" value="1"/>
</dbReference>
<dbReference type="SUPFAM" id="SSF111038">
    <property type="entry name" value="YjbQ-like"/>
    <property type="match status" value="1"/>
</dbReference>